<name>A0A165DKL0_EXIGL</name>
<dbReference type="STRING" id="1314781.A0A165DKL0"/>
<dbReference type="GO" id="GO:0008168">
    <property type="term" value="F:methyltransferase activity"/>
    <property type="evidence" value="ECO:0007669"/>
    <property type="project" value="UniProtKB-KW"/>
</dbReference>
<dbReference type="Proteomes" id="UP000077266">
    <property type="component" value="Unassembled WGS sequence"/>
</dbReference>
<feature type="non-terminal residue" evidence="1">
    <location>
        <position position="1"/>
    </location>
</feature>
<dbReference type="CDD" id="cd02440">
    <property type="entry name" value="AdoMet_MTases"/>
    <property type="match status" value="1"/>
</dbReference>
<dbReference type="AlphaFoldDB" id="A0A165DKL0"/>
<dbReference type="Gene3D" id="3.40.50.150">
    <property type="entry name" value="Vaccinia Virus protein VP39"/>
    <property type="match status" value="1"/>
</dbReference>
<protein>
    <submittedName>
        <fullName evidence="1">SAM-dependent methyltransferase</fullName>
    </submittedName>
</protein>
<sequence>MSDKELTRDVLVELFTKYHGHAAVSKAQLAHRFALVDAFAIKAGDRVLELGCGQGDCTAALAQHVGPNGHVTAVDPAPAGYGSPLTVHEAQDLLSTDPHLGARITWIRDAPISYLASNTDEKWDVAVLAQCLWYFASPTVIRETLQALVGRVKRVAIAEFALSTNEERAVPHVLAALTQGALAVFDPTNTSNIRTCVGPESIKTLASEAGLKLVEERLITPAQEYQDAGWEIGAVRDEGFGKSIDTLIPDERARAYVHTMRRATLDARDSLQGKPRSMDVWVALFDV</sequence>
<dbReference type="InParanoid" id="A0A165DKL0"/>
<keyword evidence="1" id="KW-0489">Methyltransferase</keyword>
<organism evidence="1 2">
    <name type="scientific">Exidia glandulosa HHB12029</name>
    <dbReference type="NCBI Taxonomy" id="1314781"/>
    <lineage>
        <taxon>Eukaryota</taxon>
        <taxon>Fungi</taxon>
        <taxon>Dikarya</taxon>
        <taxon>Basidiomycota</taxon>
        <taxon>Agaricomycotina</taxon>
        <taxon>Agaricomycetes</taxon>
        <taxon>Auriculariales</taxon>
        <taxon>Exidiaceae</taxon>
        <taxon>Exidia</taxon>
    </lineage>
</organism>
<reference evidence="1 2" key="1">
    <citation type="journal article" date="2016" name="Mol. Biol. Evol.">
        <title>Comparative Genomics of Early-Diverging Mushroom-Forming Fungi Provides Insights into the Origins of Lignocellulose Decay Capabilities.</title>
        <authorList>
            <person name="Nagy L.G."/>
            <person name="Riley R."/>
            <person name="Tritt A."/>
            <person name="Adam C."/>
            <person name="Daum C."/>
            <person name="Floudas D."/>
            <person name="Sun H."/>
            <person name="Yadav J.S."/>
            <person name="Pangilinan J."/>
            <person name="Larsson K.H."/>
            <person name="Matsuura K."/>
            <person name="Barry K."/>
            <person name="Labutti K."/>
            <person name="Kuo R."/>
            <person name="Ohm R.A."/>
            <person name="Bhattacharya S.S."/>
            <person name="Shirouzu T."/>
            <person name="Yoshinaga Y."/>
            <person name="Martin F.M."/>
            <person name="Grigoriev I.V."/>
            <person name="Hibbett D.S."/>
        </authorList>
    </citation>
    <scope>NUCLEOTIDE SEQUENCE [LARGE SCALE GENOMIC DNA]</scope>
    <source>
        <strain evidence="1 2">HHB12029</strain>
    </source>
</reference>
<gene>
    <name evidence="1" type="ORF">EXIGLDRAFT_726845</name>
</gene>
<dbReference type="GO" id="GO:0032259">
    <property type="term" value="P:methylation"/>
    <property type="evidence" value="ECO:0007669"/>
    <property type="project" value="UniProtKB-KW"/>
</dbReference>
<evidence type="ECO:0000313" key="2">
    <source>
        <dbReference type="Proteomes" id="UP000077266"/>
    </source>
</evidence>
<dbReference type="OrthoDB" id="8300214at2759"/>
<dbReference type="EMBL" id="KV426211">
    <property type="protein sequence ID" value="KZV84773.1"/>
    <property type="molecule type" value="Genomic_DNA"/>
</dbReference>
<keyword evidence="2" id="KW-1185">Reference proteome</keyword>
<keyword evidence="1" id="KW-0808">Transferase</keyword>
<accession>A0A165DKL0</accession>
<evidence type="ECO:0000313" key="1">
    <source>
        <dbReference type="EMBL" id="KZV84773.1"/>
    </source>
</evidence>
<dbReference type="Pfam" id="PF13489">
    <property type="entry name" value="Methyltransf_23"/>
    <property type="match status" value="1"/>
</dbReference>
<dbReference type="SUPFAM" id="SSF53335">
    <property type="entry name" value="S-adenosyl-L-methionine-dependent methyltransferases"/>
    <property type="match status" value="1"/>
</dbReference>
<proteinExistence type="predicted"/>
<dbReference type="InterPro" id="IPR029063">
    <property type="entry name" value="SAM-dependent_MTases_sf"/>
</dbReference>